<dbReference type="Proteomes" id="UP001431572">
    <property type="component" value="Chromosome 2"/>
</dbReference>
<keyword evidence="6" id="KW-1185">Reference proteome</keyword>
<feature type="transmembrane region" description="Helical" evidence="2">
    <location>
        <begin position="93"/>
        <end position="114"/>
    </location>
</feature>
<gene>
    <name evidence="3" type="ORF">HXX08_22550</name>
    <name evidence="4" type="ORF">OZ401_004194</name>
</gene>
<reference evidence="3 5" key="1">
    <citation type="submission" date="2020-06" db="EMBL/GenBank/DDBJ databases">
        <title>Anoxygenic phototrophic Chloroflexota member uses a Type I reaction center.</title>
        <authorList>
            <person name="Tsuji J.M."/>
            <person name="Shaw N.A."/>
            <person name="Nagashima S."/>
            <person name="Venkiteswaran J."/>
            <person name="Schiff S.L."/>
            <person name="Hanada S."/>
            <person name="Tank M."/>
            <person name="Neufeld J.D."/>
        </authorList>
    </citation>
    <scope>NUCLEOTIDE SEQUENCE [LARGE SCALE GENOMIC DNA]</scope>
    <source>
        <strain evidence="3">L227-S17</strain>
    </source>
</reference>
<evidence type="ECO:0000313" key="4">
    <source>
        <dbReference type="EMBL" id="WJW68580.1"/>
    </source>
</evidence>
<evidence type="ECO:0000313" key="3">
    <source>
        <dbReference type="EMBL" id="NWJ48650.1"/>
    </source>
</evidence>
<sequence>MDSPLDPQRRGNLTGDIVIDSNPPVNQPPLMPDQPIPQPINNQRNYSQAGNASVETVRQSYYDPTGALVEKQEQVVDDPFTRRNNILERTTQIIYFVLGILEVLLALRVLLRFISADNGSGFANFIYNFSAPFVAPFNGIFNNDQVLNRVGVIEFSTLLAMVIYSLFAYGMVRLLYIVFEPNRSSKEIYSTSSRRKF</sequence>
<feature type="transmembrane region" description="Helical" evidence="2">
    <location>
        <begin position="158"/>
        <end position="179"/>
    </location>
</feature>
<feature type="region of interest" description="Disordered" evidence="1">
    <location>
        <begin position="1"/>
        <end position="49"/>
    </location>
</feature>
<evidence type="ECO:0000256" key="1">
    <source>
        <dbReference type="SAM" id="MobiDB-lite"/>
    </source>
</evidence>
<accession>A0A8T7M947</accession>
<proteinExistence type="predicted"/>
<organism evidence="3 5">
    <name type="scientific">Candidatus Chlorohelix allophototropha</name>
    <dbReference type="NCBI Taxonomy" id="3003348"/>
    <lineage>
        <taxon>Bacteria</taxon>
        <taxon>Bacillati</taxon>
        <taxon>Chloroflexota</taxon>
        <taxon>Chloroflexia</taxon>
        <taxon>Candidatus Chloroheliales</taxon>
        <taxon>Candidatus Chloroheliaceae</taxon>
        <taxon>Candidatus Chlorohelix</taxon>
    </lineage>
</organism>
<name>A0A8T7M947_9CHLR</name>
<evidence type="ECO:0000313" key="6">
    <source>
        <dbReference type="Proteomes" id="UP001431572"/>
    </source>
</evidence>
<dbReference type="EMBL" id="CP128400">
    <property type="protein sequence ID" value="WJW68580.1"/>
    <property type="molecule type" value="Genomic_DNA"/>
</dbReference>
<dbReference type="RefSeq" id="WP_341470485.1">
    <property type="nucleotide sequence ID" value="NZ_CP128400.1"/>
</dbReference>
<evidence type="ECO:0000313" key="5">
    <source>
        <dbReference type="Proteomes" id="UP000521676"/>
    </source>
</evidence>
<dbReference type="GO" id="GO:0016020">
    <property type="term" value="C:membrane"/>
    <property type="evidence" value="ECO:0007669"/>
    <property type="project" value="InterPro"/>
</dbReference>
<dbReference type="InterPro" id="IPR003425">
    <property type="entry name" value="CCB3/YggT"/>
</dbReference>
<dbReference type="EMBL" id="JACATZ010000003">
    <property type="protein sequence ID" value="NWJ48650.1"/>
    <property type="molecule type" value="Genomic_DNA"/>
</dbReference>
<feature type="compositionally biased region" description="Pro residues" evidence="1">
    <location>
        <begin position="25"/>
        <end position="38"/>
    </location>
</feature>
<keyword evidence="2" id="KW-0472">Membrane</keyword>
<dbReference type="Pfam" id="PF02325">
    <property type="entry name" value="CCB3_YggT"/>
    <property type="match status" value="1"/>
</dbReference>
<protein>
    <submittedName>
        <fullName evidence="3">YggT family protein</fullName>
    </submittedName>
</protein>
<keyword evidence="2" id="KW-0812">Transmembrane</keyword>
<reference evidence="4" key="2">
    <citation type="journal article" date="2024" name="Nature">
        <title>Anoxygenic phototroph of the Chloroflexota uses a type I reaction centre.</title>
        <authorList>
            <person name="Tsuji J.M."/>
            <person name="Shaw N.A."/>
            <person name="Nagashima S."/>
            <person name="Venkiteswaran J.J."/>
            <person name="Schiff S.L."/>
            <person name="Watanabe T."/>
            <person name="Fukui M."/>
            <person name="Hanada S."/>
            <person name="Tank M."/>
            <person name="Neufeld J.D."/>
        </authorList>
    </citation>
    <scope>NUCLEOTIDE SEQUENCE</scope>
    <source>
        <strain evidence="4">L227-S17</strain>
    </source>
</reference>
<dbReference type="Proteomes" id="UP000521676">
    <property type="component" value="Unassembled WGS sequence"/>
</dbReference>
<evidence type="ECO:0000256" key="2">
    <source>
        <dbReference type="SAM" id="Phobius"/>
    </source>
</evidence>
<keyword evidence="2" id="KW-1133">Transmembrane helix</keyword>
<dbReference type="AlphaFoldDB" id="A0A8T7M947"/>